<accession>A0ACB8QJ82</accession>
<organism evidence="1 2">
    <name type="scientific">Vararia minispora EC-137</name>
    <dbReference type="NCBI Taxonomy" id="1314806"/>
    <lineage>
        <taxon>Eukaryota</taxon>
        <taxon>Fungi</taxon>
        <taxon>Dikarya</taxon>
        <taxon>Basidiomycota</taxon>
        <taxon>Agaricomycotina</taxon>
        <taxon>Agaricomycetes</taxon>
        <taxon>Russulales</taxon>
        <taxon>Lachnocladiaceae</taxon>
        <taxon>Vararia</taxon>
    </lineage>
</organism>
<keyword evidence="2" id="KW-1185">Reference proteome</keyword>
<sequence length="413" mass="46615">MLSGTTYQHDPRPLFPFEVLGRQYPNERSLSGRFTLVLMHGISVHKETWEPVLQELFSIKGTKDGQNLVKEAWSIECPNHGESAAVNNENLTNFEKTNDACASSCYRTEDTPMADPSPVSGDIYPEAVHRFISSRPGGMDLLQRELVFLGHSMGGIALVSSAVLSTLEPKLPIAGTIFMDATISRERQDNFIAMLTFFSYIKTDVWASRDAARASLSKIPTFKHWDPRALDLFVATYRGVCHFSSAFKAMARLQAETSRVHFIFSSIDEYGLDDLRKDQVDGVKPEGVQWVPRAGHMFLQTEPKETALAIQSALYGIAVTLSRNGKARILRTSIFALKRARDMTYKFRGPLLECDTAVIWEFDKFELEHQPGHNDIDEDEVDAKDSAGRQFPKETTRLEERTSIRRRNKESVE</sequence>
<evidence type="ECO:0000313" key="1">
    <source>
        <dbReference type="EMBL" id="KAI0031763.1"/>
    </source>
</evidence>
<keyword evidence="1" id="KW-0378">Hydrolase</keyword>
<comment type="caution">
    <text evidence="1">The sequence shown here is derived from an EMBL/GenBank/DDBJ whole genome shotgun (WGS) entry which is preliminary data.</text>
</comment>
<reference evidence="1" key="2">
    <citation type="journal article" date="2022" name="New Phytol.">
        <title>Evolutionary transition to the ectomycorrhizal habit in the genomes of a hyperdiverse lineage of mushroom-forming fungi.</title>
        <authorList>
            <person name="Looney B."/>
            <person name="Miyauchi S."/>
            <person name="Morin E."/>
            <person name="Drula E."/>
            <person name="Courty P.E."/>
            <person name="Kohler A."/>
            <person name="Kuo A."/>
            <person name="LaButti K."/>
            <person name="Pangilinan J."/>
            <person name="Lipzen A."/>
            <person name="Riley R."/>
            <person name="Andreopoulos W."/>
            <person name="He G."/>
            <person name="Johnson J."/>
            <person name="Nolan M."/>
            <person name="Tritt A."/>
            <person name="Barry K.W."/>
            <person name="Grigoriev I.V."/>
            <person name="Nagy L.G."/>
            <person name="Hibbett D."/>
            <person name="Henrissat B."/>
            <person name="Matheny P.B."/>
            <person name="Labbe J."/>
            <person name="Martin F.M."/>
        </authorList>
    </citation>
    <scope>NUCLEOTIDE SEQUENCE</scope>
    <source>
        <strain evidence="1">EC-137</strain>
    </source>
</reference>
<reference evidence="1" key="1">
    <citation type="submission" date="2021-02" db="EMBL/GenBank/DDBJ databases">
        <authorList>
            <consortium name="DOE Joint Genome Institute"/>
            <person name="Ahrendt S."/>
            <person name="Looney B.P."/>
            <person name="Miyauchi S."/>
            <person name="Morin E."/>
            <person name="Drula E."/>
            <person name="Courty P.E."/>
            <person name="Chicoki N."/>
            <person name="Fauchery L."/>
            <person name="Kohler A."/>
            <person name="Kuo A."/>
            <person name="Labutti K."/>
            <person name="Pangilinan J."/>
            <person name="Lipzen A."/>
            <person name="Riley R."/>
            <person name="Andreopoulos W."/>
            <person name="He G."/>
            <person name="Johnson J."/>
            <person name="Barry K.W."/>
            <person name="Grigoriev I.V."/>
            <person name="Nagy L."/>
            <person name="Hibbett D."/>
            <person name="Henrissat B."/>
            <person name="Matheny P.B."/>
            <person name="Labbe J."/>
            <person name="Martin F."/>
        </authorList>
    </citation>
    <scope>NUCLEOTIDE SEQUENCE</scope>
    <source>
        <strain evidence="1">EC-137</strain>
    </source>
</reference>
<evidence type="ECO:0000313" key="2">
    <source>
        <dbReference type="Proteomes" id="UP000814128"/>
    </source>
</evidence>
<protein>
    <submittedName>
        <fullName evidence="1">Alpha/beta hydrolase family-domain-containing protein</fullName>
    </submittedName>
</protein>
<name>A0ACB8QJ82_9AGAM</name>
<proteinExistence type="predicted"/>
<dbReference type="Proteomes" id="UP000814128">
    <property type="component" value="Unassembled WGS sequence"/>
</dbReference>
<gene>
    <name evidence="1" type="ORF">K488DRAFT_71158</name>
</gene>
<dbReference type="EMBL" id="MU273568">
    <property type="protein sequence ID" value="KAI0031763.1"/>
    <property type="molecule type" value="Genomic_DNA"/>
</dbReference>